<feature type="compositionally biased region" description="Polar residues" evidence="1">
    <location>
        <begin position="61"/>
        <end position="70"/>
    </location>
</feature>
<name>A2C363_PROM1</name>
<dbReference type="EMBL" id="CP000553">
    <property type="protein sequence ID" value="ABM75923.1"/>
    <property type="molecule type" value="Genomic_DNA"/>
</dbReference>
<evidence type="ECO:0000256" key="1">
    <source>
        <dbReference type="SAM" id="MobiDB-lite"/>
    </source>
</evidence>
<proteinExistence type="predicted"/>
<protein>
    <submittedName>
        <fullName evidence="2">Uncharacterized protein</fullName>
    </submittedName>
</protein>
<dbReference type="KEGG" id="pme:NATL1_13651"/>
<sequence length="152" mass="17287">MTEDWTTTDELKKEIITAVYQDINSQIEEMVEDLGCPRSFAESLLKSIADNFKDGTKAVKNESSYSSRHASTPEHEKGAEEIVSKHEREAKRASYDLLKVFNKKIKVTGNNDEQSSLYSSRHISTQNEEKGAEAIVTKNEEKIRDAMKKERS</sequence>
<feature type="region of interest" description="Disordered" evidence="1">
    <location>
        <begin position="111"/>
        <end position="152"/>
    </location>
</feature>
<dbReference type="HOGENOM" id="CLU_1720733_0_0_3"/>
<evidence type="ECO:0000313" key="3">
    <source>
        <dbReference type="Proteomes" id="UP000002592"/>
    </source>
</evidence>
<reference evidence="3" key="1">
    <citation type="journal article" date="2007" name="PLoS Genet.">
        <title>Patterns and implications of gene gain and loss in the evolution of Prochlorococcus.</title>
        <authorList>
            <person name="Kettler G.C."/>
            <person name="Martiny A.C."/>
            <person name="Huang K."/>
            <person name="Zucker J."/>
            <person name="Coleman M.L."/>
            <person name="Rodrigue S."/>
            <person name="Chen F."/>
            <person name="Lapidus A."/>
            <person name="Ferriera S."/>
            <person name="Johnson J."/>
            <person name="Steglich C."/>
            <person name="Church G.M."/>
            <person name="Richardson P."/>
            <person name="Chisholm S.W."/>
        </authorList>
    </citation>
    <scope>NUCLEOTIDE SEQUENCE [LARGE SCALE GENOMIC DNA]</scope>
    <source>
        <strain evidence="3">NATL1A</strain>
    </source>
</reference>
<organism evidence="2 3">
    <name type="scientific">Prochlorococcus marinus (strain NATL1A)</name>
    <dbReference type="NCBI Taxonomy" id="167555"/>
    <lineage>
        <taxon>Bacteria</taxon>
        <taxon>Bacillati</taxon>
        <taxon>Cyanobacteriota</taxon>
        <taxon>Cyanophyceae</taxon>
        <taxon>Synechococcales</taxon>
        <taxon>Prochlorococcaceae</taxon>
        <taxon>Prochlorococcus</taxon>
    </lineage>
</organism>
<feature type="compositionally biased region" description="Basic and acidic residues" evidence="1">
    <location>
        <begin position="71"/>
        <end position="80"/>
    </location>
</feature>
<gene>
    <name evidence="2" type="ordered locus">NATL1_13651</name>
</gene>
<accession>A2C363</accession>
<dbReference type="RefSeq" id="WP_011823968.1">
    <property type="nucleotide sequence ID" value="NC_008819.1"/>
</dbReference>
<feature type="compositionally biased region" description="Basic and acidic residues" evidence="1">
    <location>
        <begin position="127"/>
        <end position="152"/>
    </location>
</feature>
<feature type="region of interest" description="Disordered" evidence="1">
    <location>
        <begin position="56"/>
        <end position="80"/>
    </location>
</feature>
<dbReference type="AlphaFoldDB" id="A2C363"/>
<evidence type="ECO:0000313" key="2">
    <source>
        <dbReference type="EMBL" id="ABM75923.1"/>
    </source>
</evidence>
<dbReference type="Proteomes" id="UP000002592">
    <property type="component" value="Chromosome"/>
</dbReference>
<feature type="compositionally biased region" description="Polar residues" evidence="1">
    <location>
        <begin position="111"/>
        <end position="126"/>
    </location>
</feature>